<protein>
    <submittedName>
        <fullName evidence="2">Recombinase family protein</fullName>
    </submittedName>
</protein>
<reference evidence="2 3" key="1">
    <citation type="submission" date="2020-08" db="EMBL/GenBank/DDBJ databases">
        <title>Genome sequence of Diaphorobacter ruginosibacter DSM 27467T.</title>
        <authorList>
            <person name="Hyun D.-W."/>
            <person name="Bae J.-W."/>
        </authorList>
    </citation>
    <scope>NUCLEOTIDE SEQUENCE [LARGE SCALE GENOMIC DNA]</scope>
    <source>
        <strain evidence="2 3">DSM 27467</strain>
    </source>
</reference>
<evidence type="ECO:0000313" key="2">
    <source>
        <dbReference type="EMBL" id="QNN56267.1"/>
    </source>
</evidence>
<dbReference type="GO" id="GO:0000150">
    <property type="term" value="F:DNA strand exchange activity"/>
    <property type="evidence" value="ECO:0007669"/>
    <property type="project" value="InterPro"/>
</dbReference>
<dbReference type="InterPro" id="IPR011109">
    <property type="entry name" value="DNA_bind_recombinase_dom"/>
</dbReference>
<evidence type="ECO:0000313" key="3">
    <source>
        <dbReference type="Proteomes" id="UP000515811"/>
    </source>
</evidence>
<evidence type="ECO:0000259" key="1">
    <source>
        <dbReference type="Pfam" id="PF07508"/>
    </source>
</evidence>
<accession>A0A7G9RKZ2</accession>
<feature type="domain" description="Recombinase" evidence="1">
    <location>
        <begin position="71"/>
        <end position="116"/>
    </location>
</feature>
<dbReference type="Proteomes" id="UP000515811">
    <property type="component" value="Chromosome"/>
</dbReference>
<name>A0A7G9RKZ2_9BURK</name>
<dbReference type="RefSeq" id="WP_187596536.1">
    <property type="nucleotide sequence ID" value="NZ_CP060714.1"/>
</dbReference>
<dbReference type="EMBL" id="CP060714">
    <property type="protein sequence ID" value="QNN56267.1"/>
    <property type="molecule type" value="Genomic_DNA"/>
</dbReference>
<dbReference type="GO" id="GO:0003677">
    <property type="term" value="F:DNA binding"/>
    <property type="evidence" value="ECO:0007669"/>
    <property type="project" value="InterPro"/>
</dbReference>
<keyword evidence="3" id="KW-1185">Reference proteome</keyword>
<gene>
    <name evidence="2" type="ORF">H9K76_17150</name>
</gene>
<dbReference type="AlphaFoldDB" id="A0A7G9RKZ2"/>
<dbReference type="KEGG" id="drg:H9K76_17150"/>
<proteinExistence type="predicted"/>
<dbReference type="Pfam" id="PF07508">
    <property type="entry name" value="Recombinase"/>
    <property type="match status" value="1"/>
</dbReference>
<organism evidence="2 3">
    <name type="scientific">Diaphorobacter ruginosibacter</name>
    <dbReference type="NCBI Taxonomy" id="1715720"/>
    <lineage>
        <taxon>Bacteria</taxon>
        <taxon>Pseudomonadati</taxon>
        <taxon>Pseudomonadota</taxon>
        <taxon>Betaproteobacteria</taxon>
        <taxon>Burkholderiales</taxon>
        <taxon>Comamonadaceae</taxon>
        <taxon>Diaphorobacter</taxon>
    </lineage>
</organism>
<sequence>MATDVKPEDAVHAAGAADAAGAPRVDAAISARTRKALSEARSRGVRLGAAGADNIRATVEKRKADADVFAEQHRAVFAEFRAQGLTHRRMAEVLNERGIPAARGGAWTHGQVQRMLLRLGDEPAGE</sequence>